<feature type="binding site" evidence="1">
    <location>
        <position position="85"/>
    </location>
    <ligand>
        <name>Mg(2+)</name>
        <dbReference type="ChEBI" id="CHEBI:18420"/>
        <label>1</label>
        <note>catalytic</note>
    </ligand>
</feature>
<dbReference type="KEGG" id="pog:Pogu_1787"/>
<sequence length="251" mass="26848">MLAKLLRVAERTKAVVLRRYEEGGGDVVVRRGDVDVTKAADAEAEEAALRALREEFPEGALVIAEESGEVRWGDERHVIYLDPLDGSENFFAGIPLFAVALAGGRYKSGDLADLEVAVIALPKTDEVFTASAEGVFLNGSPLPITDGSSVALVELGRDYPQIQLEIPRVLGLKARSLGCATYSALLAALGRVALFLDLRYRLGVWDVAPALVFGRHNKKFKAYVRTKGLRVSVVAGESSLADIAAARAGLA</sequence>
<evidence type="ECO:0000256" key="1">
    <source>
        <dbReference type="PIRSR" id="PIRSR600760-2"/>
    </source>
</evidence>
<dbReference type="GO" id="GO:0046872">
    <property type="term" value="F:metal ion binding"/>
    <property type="evidence" value="ECO:0007669"/>
    <property type="project" value="UniProtKB-KW"/>
</dbReference>
<dbReference type="GO" id="GO:0006020">
    <property type="term" value="P:inositol metabolic process"/>
    <property type="evidence" value="ECO:0007669"/>
    <property type="project" value="TreeGrafter"/>
</dbReference>
<keyword evidence="1" id="KW-0479">Metal-binding</keyword>
<feature type="binding site" evidence="1">
    <location>
        <position position="82"/>
    </location>
    <ligand>
        <name>Mg(2+)</name>
        <dbReference type="ChEBI" id="CHEBI:18420"/>
        <label>1</label>
        <note>catalytic</note>
    </ligand>
</feature>
<dbReference type="Pfam" id="PF00459">
    <property type="entry name" value="Inositol_P"/>
    <property type="match status" value="1"/>
</dbReference>
<gene>
    <name evidence="2" type="ordered locus">Pogu_1787</name>
</gene>
<name>H6Q9E6_PYROT</name>
<comment type="cofactor">
    <cofactor evidence="1">
        <name>Mg(2+)</name>
        <dbReference type="ChEBI" id="CHEBI:18420"/>
    </cofactor>
</comment>
<evidence type="ECO:0000313" key="2">
    <source>
        <dbReference type="EMBL" id="AFA39814.1"/>
    </source>
</evidence>
<dbReference type="PANTHER" id="PTHR20854">
    <property type="entry name" value="INOSITOL MONOPHOSPHATASE"/>
    <property type="match status" value="1"/>
</dbReference>
<dbReference type="EC" id="3.1.3.25" evidence="2"/>
<organism evidence="2 3">
    <name type="scientific">Pyrobaculum oguniense (strain DSM 13380 / JCM 10595 / TE7)</name>
    <dbReference type="NCBI Taxonomy" id="698757"/>
    <lineage>
        <taxon>Archaea</taxon>
        <taxon>Thermoproteota</taxon>
        <taxon>Thermoprotei</taxon>
        <taxon>Thermoproteales</taxon>
        <taxon>Thermoproteaceae</taxon>
        <taxon>Pyrobaculum</taxon>
    </lineage>
</organism>
<reference evidence="2 3" key="1">
    <citation type="journal article" date="2012" name="Stand. Genomic Sci.">
        <title>Complete genome sequence of Pyrobaculum oguniense.</title>
        <authorList>
            <person name="Bernick D.L."/>
            <person name="Karplus K."/>
            <person name="Lui L.M."/>
            <person name="Coker J.K."/>
            <person name="Murphy J.N."/>
            <person name="Chan P.P."/>
            <person name="Cozen A.E."/>
            <person name="Lowe T.M."/>
        </authorList>
    </citation>
    <scope>NUCLEOTIDE SEQUENCE [LARGE SCALE GENOMIC DNA]</scope>
    <source>
        <strain evidence="2 3">TE7</strain>
    </source>
</reference>
<keyword evidence="1" id="KW-0460">Magnesium</keyword>
<evidence type="ECO:0000313" key="3">
    <source>
        <dbReference type="Proteomes" id="UP000009062"/>
    </source>
</evidence>
<dbReference type="HOGENOM" id="CLU_044118_5_0_2"/>
<dbReference type="GO" id="GO:0008934">
    <property type="term" value="F:inositol monophosphate 1-phosphatase activity"/>
    <property type="evidence" value="ECO:0007669"/>
    <property type="project" value="TreeGrafter"/>
</dbReference>
<feature type="binding site" evidence="1">
    <location>
        <position position="65"/>
    </location>
    <ligand>
        <name>Mg(2+)</name>
        <dbReference type="ChEBI" id="CHEBI:18420"/>
        <label>1</label>
        <note>catalytic</note>
    </ligand>
</feature>
<keyword evidence="3" id="KW-1185">Reference proteome</keyword>
<dbReference type="Proteomes" id="UP000009062">
    <property type="component" value="Chromosome"/>
</dbReference>
<dbReference type="PANTHER" id="PTHR20854:SF4">
    <property type="entry name" value="INOSITOL-1-MONOPHOSPHATASE-RELATED"/>
    <property type="match status" value="1"/>
</dbReference>
<dbReference type="InterPro" id="IPR000760">
    <property type="entry name" value="Inositol_monophosphatase-like"/>
</dbReference>
<dbReference type="PRINTS" id="PR00377">
    <property type="entry name" value="IMPHPHTASES"/>
</dbReference>
<keyword evidence="2" id="KW-0378">Hydrolase</keyword>
<dbReference type="eggNOG" id="arCOG01349">
    <property type="taxonomic scope" value="Archaea"/>
</dbReference>
<dbReference type="EMBL" id="CP003316">
    <property type="protein sequence ID" value="AFA39814.1"/>
    <property type="molecule type" value="Genomic_DNA"/>
</dbReference>
<protein>
    <submittedName>
        <fullName evidence="2">Archaeal fructose-1,6-bisphosphatase and related enzymes of inositol monophosphatase family</fullName>
        <ecNumber evidence="2">3.1.3.25</ecNumber>
    </submittedName>
</protein>
<feature type="binding site" evidence="1">
    <location>
        <position position="84"/>
    </location>
    <ligand>
        <name>Mg(2+)</name>
        <dbReference type="ChEBI" id="CHEBI:18420"/>
        <label>1</label>
        <note>catalytic</note>
    </ligand>
</feature>
<dbReference type="AlphaFoldDB" id="H6Q9E6"/>
<dbReference type="GO" id="GO:0007165">
    <property type="term" value="P:signal transduction"/>
    <property type="evidence" value="ECO:0007669"/>
    <property type="project" value="TreeGrafter"/>
</dbReference>
<proteinExistence type="predicted"/>
<dbReference type="STRING" id="698757.Pogu_1787"/>
<accession>H6Q9E6</accession>
<dbReference type="Gene3D" id="3.40.190.80">
    <property type="match status" value="1"/>
</dbReference>
<feature type="binding site" evidence="1">
    <location>
        <position position="206"/>
    </location>
    <ligand>
        <name>Mg(2+)</name>
        <dbReference type="ChEBI" id="CHEBI:18420"/>
        <label>1</label>
        <note>catalytic</note>
    </ligand>
</feature>
<dbReference type="Gene3D" id="3.30.540.10">
    <property type="entry name" value="Fructose-1,6-Bisphosphatase, subunit A, domain 1"/>
    <property type="match status" value="1"/>
</dbReference>
<dbReference type="SUPFAM" id="SSF56655">
    <property type="entry name" value="Carbohydrate phosphatase"/>
    <property type="match status" value="1"/>
</dbReference>